<dbReference type="Proteomes" id="UP000278627">
    <property type="component" value="Unassembled WGS sequence"/>
</dbReference>
<dbReference type="Gene3D" id="4.10.280.10">
    <property type="entry name" value="Helix-loop-helix DNA-binding domain"/>
    <property type="match status" value="1"/>
</dbReference>
<evidence type="ECO:0000313" key="7">
    <source>
        <dbReference type="Proteomes" id="UP000278627"/>
    </source>
</evidence>
<gene>
    <name evidence="6" type="ORF">BPAG_LOCUS12874</name>
</gene>
<name>A0A0N4TVN2_BRUPA</name>
<evidence type="ECO:0000256" key="3">
    <source>
        <dbReference type="SAM" id="MobiDB-lite"/>
    </source>
</evidence>
<dbReference type="SUPFAM" id="SSF55785">
    <property type="entry name" value="PYP-like sensor domain (PAS domain)"/>
    <property type="match status" value="1"/>
</dbReference>
<dbReference type="SUPFAM" id="SSF47459">
    <property type="entry name" value="HLH, helix-loop-helix DNA-binding domain"/>
    <property type="match status" value="1"/>
</dbReference>
<reference evidence="8" key="1">
    <citation type="submission" date="2017-02" db="UniProtKB">
        <authorList>
            <consortium name="WormBaseParasite"/>
        </authorList>
    </citation>
    <scope>IDENTIFICATION</scope>
</reference>
<keyword evidence="2" id="KW-0539">Nucleus</keyword>
<dbReference type="Pfam" id="PF00010">
    <property type="entry name" value="HLH"/>
    <property type="match status" value="1"/>
</dbReference>
<dbReference type="GO" id="GO:0000981">
    <property type="term" value="F:DNA-binding transcription factor activity, RNA polymerase II-specific"/>
    <property type="evidence" value="ECO:0007669"/>
    <property type="project" value="InterPro"/>
</dbReference>
<dbReference type="InterPro" id="IPR035965">
    <property type="entry name" value="PAS-like_dom_sf"/>
</dbReference>
<dbReference type="GO" id="GO:1990513">
    <property type="term" value="C:CLOCK-BMAL transcription complex"/>
    <property type="evidence" value="ECO:0007669"/>
    <property type="project" value="TreeGrafter"/>
</dbReference>
<reference evidence="6 7" key="2">
    <citation type="submission" date="2018-11" db="EMBL/GenBank/DDBJ databases">
        <authorList>
            <consortium name="Pathogen Informatics"/>
        </authorList>
    </citation>
    <scope>NUCLEOTIDE SEQUENCE [LARGE SCALE GENOMIC DNA]</scope>
</reference>
<evidence type="ECO:0000256" key="2">
    <source>
        <dbReference type="ARBA" id="ARBA00023242"/>
    </source>
</evidence>
<evidence type="ECO:0000259" key="5">
    <source>
        <dbReference type="PROSITE" id="PS50888"/>
    </source>
</evidence>
<dbReference type="CDD" id="cd00130">
    <property type="entry name" value="PAS"/>
    <property type="match status" value="1"/>
</dbReference>
<dbReference type="PANTHER" id="PTHR46055:SF3">
    <property type="entry name" value="CIRCADIAN LOCOMOTER OUTPUT CYCLES PROTEIN KAPUT"/>
    <property type="match status" value="1"/>
</dbReference>
<feature type="region of interest" description="Disordered" evidence="3">
    <location>
        <begin position="1"/>
        <end position="33"/>
    </location>
</feature>
<feature type="compositionally biased region" description="Polar residues" evidence="3">
    <location>
        <begin position="1"/>
        <end position="15"/>
    </location>
</feature>
<evidence type="ECO:0000256" key="1">
    <source>
        <dbReference type="ARBA" id="ARBA00023108"/>
    </source>
</evidence>
<feature type="domain" description="PAS" evidence="4">
    <location>
        <begin position="269"/>
        <end position="306"/>
    </location>
</feature>
<keyword evidence="7" id="KW-1185">Reference proteome</keyword>
<dbReference type="AlphaFoldDB" id="A0A0N4TVN2"/>
<dbReference type="GO" id="GO:0000978">
    <property type="term" value="F:RNA polymerase II cis-regulatory region sequence-specific DNA binding"/>
    <property type="evidence" value="ECO:0007669"/>
    <property type="project" value="TreeGrafter"/>
</dbReference>
<dbReference type="GO" id="GO:0032922">
    <property type="term" value="P:circadian regulation of gene expression"/>
    <property type="evidence" value="ECO:0007669"/>
    <property type="project" value="InterPro"/>
</dbReference>
<evidence type="ECO:0000259" key="4">
    <source>
        <dbReference type="PROSITE" id="PS50112"/>
    </source>
</evidence>
<protein>
    <submittedName>
        <fullName evidence="8">BHLH domain-containing protein</fullName>
    </submittedName>
</protein>
<dbReference type="EMBL" id="UZAD01013329">
    <property type="protein sequence ID" value="VDN94060.1"/>
    <property type="molecule type" value="Genomic_DNA"/>
</dbReference>
<dbReference type="InterPro" id="IPR000014">
    <property type="entry name" value="PAS"/>
</dbReference>
<dbReference type="WBParaSite" id="BPAG_0001294601-mRNA-1">
    <property type="protein sequence ID" value="BPAG_0001294601-mRNA-1"/>
    <property type="gene ID" value="BPAG_0001294601"/>
</dbReference>
<feature type="domain" description="BHLH" evidence="5">
    <location>
        <begin position="20"/>
        <end position="70"/>
    </location>
</feature>
<dbReference type="Gene3D" id="3.30.450.20">
    <property type="entry name" value="PAS domain"/>
    <property type="match status" value="1"/>
</dbReference>
<organism evidence="8">
    <name type="scientific">Brugia pahangi</name>
    <name type="common">Filarial nematode worm</name>
    <dbReference type="NCBI Taxonomy" id="6280"/>
    <lineage>
        <taxon>Eukaryota</taxon>
        <taxon>Metazoa</taxon>
        <taxon>Ecdysozoa</taxon>
        <taxon>Nematoda</taxon>
        <taxon>Chromadorea</taxon>
        <taxon>Rhabditida</taxon>
        <taxon>Spirurina</taxon>
        <taxon>Spiruromorpha</taxon>
        <taxon>Filarioidea</taxon>
        <taxon>Onchocercidae</taxon>
        <taxon>Brugia</taxon>
    </lineage>
</organism>
<evidence type="ECO:0000313" key="8">
    <source>
        <dbReference type="WBParaSite" id="BPAG_0001294601-mRNA-1"/>
    </source>
</evidence>
<dbReference type="InterPro" id="IPR036638">
    <property type="entry name" value="HLH_DNA-bd_sf"/>
</dbReference>
<dbReference type="PROSITE" id="PS50112">
    <property type="entry name" value="PAS"/>
    <property type="match status" value="1"/>
</dbReference>
<accession>A0A0N4TVN2</accession>
<dbReference type="SMART" id="SM00091">
    <property type="entry name" value="PAS"/>
    <property type="match status" value="2"/>
</dbReference>
<sequence>MAQSNSSFSDNTPTFSEKGLKRKTRNESEKRRRDTFNQLIGELTLLVAKDDRKMDKSSVLKCAINFLKQQRFQAESTSDEASSTALDSKLRITTGYNIPDIVQLYMDALAAGTFCIHCSGHIEHASTSFATLFDDTMCELQGANFFDLLDDKSAENFCGTISTEVLHSVPNGTTIHGTIIQETVTTKKLRRQLLVIGYVKKTTHNNDNLCISDKEVNESLRFVGVIIPLSNRPESEVTLEMINSWERRNANFTILYNTEFVCVDAKGCQLLGYSRFDLLGTSGYDYIHTNDLLQVAENHTQLMELGTYQIRSHRLRTKSHQWIWVNCMAIIENEISFKRVRCNYRVISMENVKKFKETITSTKRKSTEFLLSFSTAKSNSNNSKNSHCTTNANNIYPLSVSSLSSSTGNASKSFCTTGHSSSEQANNSLSSTAPEKHSSSSCTAKIVIAPLPLKKIRKGESSELSDNSPSTSFKYSSSLCQPSSTVLSTLSAEMLQSKRRNQIPVAVIEHYPLSDSKLKTTEATLAASNSNESRINVSNLTSSSTSMVTPAALSISPMYQQVWEELQRRSEILRQQVLQKEMELRELHLKRFLASLHGDKY</sequence>
<keyword evidence="1" id="KW-0090">Biological rhythms</keyword>
<dbReference type="SMART" id="SM00353">
    <property type="entry name" value="HLH"/>
    <property type="match status" value="1"/>
</dbReference>
<dbReference type="InterPro" id="IPR047230">
    <property type="entry name" value="CLOCK-like"/>
</dbReference>
<dbReference type="PROSITE" id="PS50888">
    <property type="entry name" value="BHLH"/>
    <property type="match status" value="1"/>
</dbReference>
<dbReference type="GO" id="GO:0046983">
    <property type="term" value="F:protein dimerization activity"/>
    <property type="evidence" value="ECO:0007669"/>
    <property type="project" value="InterPro"/>
</dbReference>
<dbReference type="STRING" id="6280.A0A0N4TVN2"/>
<dbReference type="PANTHER" id="PTHR46055">
    <property type="entry name" value="CIRCADIAN LOCOMOTER OUTPUT CYCLES PROTEIN KAPUT"/>
    <property type="match status" value="1"/>
</dbReference>
<proteinExistence type="predicted"/>
<dbReference type="Pfam" id="PF14598">
    <property type="entry name" value="PAS_11"/>
    <property type="match status" value="1"/>
</dbReference>
<evidence type="ECO:0000313" key="6">
    <source>
        <dbReference type="EMBL" id="VDN94060.1"/>
    </source>
</evidence>
<dbReference type="InterPro" id="IPR011598">
    <property type="entry name" value="bHLH_dom"/>
</dbReference>